<dbReference type="Gene3D" id="3.90.550.10">
    <property type="entry name" value="Spore Coat Polysaccharide Biosynthesis Protein SpsA, Chain A"/>
    <property type="match status" value="1"/>
</dbReference>
<protein>
    <submittedName>
        <fullName evidence="2">Glycosyltransferase involved in cell wall biosynthesis</fullName>
    </submittedName>
</protein>
<gene>
    <name evidence="2" type="ORF">FHS59_003591</name>
</gene>
<organism evidence="2 3">
    <name type="scientific">Algoriphagus iocasae</name>
    <dbReference type="NCBI Taxonomy" id="1836499"/>
    <lineage>
        <taxon>Bacteria</taxon>
        <taxon>Pseudomonadati</taxon>
        <taxon>Bacteroidota</taxon>
        <taxon>Cytophagia</taxon>
        <taxon>Cytophagales</taxon>
        <taxon>Cyclobacteriaceae</taxon>
        <taxon>Algoriphagus</taxon>
    </lineage>
</organism>
<dbReference type="InterPro" id="IPR001173">
    <property type="entry name" value="Glyco_trans_2-like"/>
</dbReference>
<dbReference type="Proteomes" id="UP000588604">
    <property type="component" value="Unassembled WGS sequence"/>
</dbReference>
<name>A0A841MZ78_9BACT</name>
<evidence type="ECO:0000313" key="2">
    <source>
        <dbReference type="EMBL" id="MBB6327948.1"/>
    </source>
</evidence>
<keyword evidence="3" id="KW-1185">Reference proteome</keyword>
<sequence>MKISLIIPAYNAENHILKCLSSVLDQDIAKDEYEIIVVDDGSTDNTNRIVQEFIEHSENIILLSQENQRQGAARNNALKIAKGEFIWFVDSDDYIESNVLLFLYTLAIENNLDLLCFKNYKVSDNTIVENDLNLKYLSFNSIYSGQEFINSHNIYCGPCFCIYRREFLNEYNLKFKEGVFYEDNEFMLRIYYYANRVYYVKKVCYFVVLTNESATRQISPVPIFDLIKVVCYMLEFSNEIESNRKTYTNSLYYVVLTFNTALYRLRVQNEIIHKEFIERIKYIRKPLIRAMFRSNSVKYFLEGLIFTFSSKLLLLISNVLK</sequence>
<dbReference type="CDD" id="cd00761">
    <property type="entry name" value="Glyco_tranf_GTA_type"/>
    <property type="match status" value="1"/>
</dbReference>
<keyword evidence="2" id="KW-0808">Transferase</keyword>
<dbReference type="RefSeq" id="WP_184496685.1">
    <property type="nucleotide sequence ID" value="NZ_JACIJO010000003.1"/>
</dbReference>
<dbReference type="PANTHER" id="PTHR22916">
    <property type="entry name" value="GLYCOSYLTRANSFERASE"/>
    <property type="match status" value="1"/>
</dbReference>
<dbReference type="AlphaFoldDB" id="A0A841MZ78"/>
<dbReference type="InterPro" id="IPR029044">
    <property type="entry name" value="Nucleotide-diphossugar_trans"/>
</dbReference>
<dbReference type="Pfam" id="PF00535">
    <property type="entry name" value="Glycos_transf_2"/>
    <property type="match status" value="1"/>
</dbReference>
<comment type="caution">
    <text evidence="2">The sequence shown here is derived from an EMBL/GenBank/DDBJ whole genome shotgun (WGS) entry which is preliminary data.</text>
</comment>
<reference evidence="2 3" key="1">
    <citation type="submission" date="2020-08" db="EMBL/GenBank/DDBJ databases">
        <title>Genomic Encyclopedia of Type Strains, Phase IV (KMG-IV): sequencing the most valuable type-strain genomes for metagenomic binning, comparative biology and taxonomic classification.</title>
        <authorList>
            <person name="Goeker M."/>
        </authorList>
    </citation>
    <scope>NUCLEOTIDE SEQUENCE [LARGE SCALE GENOMIC DNA]</scope>
    <source>
        <strain evidence="2 3">DSM 102044</strain>
    </source>
</reference>
<evidence type="ECO:0000313" key="3">
    <source>
        <dbReference type="Proteomes" id="UP000588604"/>
    </source>
</evidence>
<dbReference type="PANTHER" id="PTHR22916:SF3">
    <property type="entry name" value="UDP-GLCNAC:BETAGAL BETA-1,3-N-ACETYLGLUCOSAMINYLTRANSFERASE-LIKE PROTEIN 1"/>
    <property type="match status" value="1"/>
</dbReference>
<proteinExistence type="predicted"/>
<feature type="domain" description="Glycosyltransferase 2-like" evidence="1">
    <location>
        <begin position="4"/>
        <end position="170"/>
    </location>
</feature>
<dbReference type="EMBL" id="JACIJO010000003">
    <property type="protein sequence ID" value="MBB6327948.1"/>
    <property type="molecule type" value="Genomic_DNA"/>
</dbReference>
<accession>A0A841MZ78</accession>
<dbReference type="GO" id="GO:0016758">
    <property type="term" value="F:hexosyltransferase activity"/>
    <property type="evidence" value="ECO:0007669"/>
    <property type="project" value="UniProtKB-ARBA"/>
</dbReference>
<dbReference type="SUPFAM" id="SSF53448">
    <property type="entry name" value="Nucleotide-diphospho-sugar transferases"/>
    <property type="match status" value="1"/>
</dbReference>
<evidence type="ECO:0000259" key="1">
    <source>
        <dbReference type="Pfam" id="PF00535"/>
    </source>
</evidence>